<evidence type="ECO:0000259" key="2">
    <source>
        <dbReference type="Pfam" id="PF00561"/>
    </source>
</evidence>
<evidence type="ECO:0000256" key="1">
    <source>
        <dbReference type="ARBA" id="ARBA00022801"/>
    </source>
</evidence>
<dbReference type="PANTHER" id="PTHR43798:SF31">
    <property type="entry name" value="AB HYDROLASE SUPERFAMILY PROTEIN YCLE"/>
    <property type="match status" value="1"/>
</dbReference>
<dbReference type="EMBL" id="UINC01000709">
    <property type="protein sequence ID" value="SUZ59921.1"/>
    <property type="molecule type" value="Genomic_DNA"/>
</dbReference>
<dbReference type="SUPFAM" id="SSF53474">
    <property type="entry name" value="alpha/beta-Hydrolases"/>
    <property type="match status" value="1"/>
</dbReference>
<organism evidence="3">
    <name type="scientific">marine metagenome</name>
    <dbReference type="NCBI Taxonomy" id="408172"/>
    <lineage>
        <taxon>unclassified sequences</taxon>
        <taxon>metagenomes</taxon>
        <taxon>ecological metagenomes</taxon>
    </lineage>
</organism>
<dbReference type="PANTHER" id="PTHR43798">
    <property type="entry name" value="MONOACYLGLYCEROL LIPASE"/>
    <property type="match status" value="1"/>
</dbReference>
<evidence type="ECO:0000313" key="3">
    <source>
        <dbReference type="EMBL" id="SUZ59921.1"/>
    </source>
</evidence>
<protein>
    <recommendedName>
        <fullName evidence="2">AB hydrolase-1 domain-containing protein</fullName>
    </recommendedName>
</protein>
<dbReference type="AlphaFoldDB" id="A0A381NZ51"/>
<name>A0A381NZ51_9ZZZZ</name>
<dbReference type="GO" id="GO:0016787">
    <property type="term" value="F:hydrolase activity"/>
    <property type="evidence" value="ECO:0007669"/>
    <property type="project" value="UniProtKB-KW"/>
</dbReference>
<gene>
    <name evidence="3" type="ORF">METZ01_LOCUS12775</name>
</gene>
<dbReference type="InterPro" id="IPR029058">
    <property type="entry name" value="AB_hydrolase_fold"/>
</dbReference>
<dbReference type="InterPro" id="IPR000073">
    <property type="entry name" value="AB_hydrolase_1"/>
</dbReference>
<dbReference type="GO" id="GO:0016020">
    <property type="term" value="C:membrane"/>
    <property type="evidence" value="ECO:0007669"/>
    <property type="project" value="TreeGrafter"/>
</dbReference>
<dbReference type="InterPro" id="IPR050266">
    <property type="entry name" value="AB_hydrolase_sf"/>
</dbReference>
<proteinExistence type="predicted"/>
<reference evidence="3" key="1">
    <citation type="submission" date="2018-05" db="EMBL/GenBank/DDBJ databases">
        <authorList>
            <person name="Lanie J.A."/>
            <person name="Ng W.-L."/>
            <person name="Kazmierczak K.M."/>
            <person name="Andrzejewski T.M."/>
            <person name="Davidsen T.M."/>
            <person name="Wayne K.J."/>
            <person name="Tettelin H."/>
            <person name="Glass J.I."/>
            <person name="Rusch D."/>
            <person name="Podicherti R."/>
            <person name="Tsui H.-C.T."/>
            <person name="Winkler M.E."/>
        </authorList>
    </citation>
    <scope>NUCLEOTIDE SEQUENCE</scope>
</reference>
<sequence length="259" mass="28409">MTAIDVSYTVSGEGPPLYMVHGIGSRRVTWDGLLPGLEEHFTCVRYDLRGHGESPVPAVPYSLDDLVDDLEALRVRLAHDRIHVIGHSLGGQIGPAYARAHTEHAASLVLLSTAAGRTADDSARVNGVVARMRAEGVESVLGTLLDRWYTDDFIEARPDAIRNRIEQVLGTPEEVFLSVFDVYAGAEMAPWLHEISCPCLVMTGEFDGGCNPRLNRFIAGELPDAELVILDDLKHSILVEAPDRVLGPVRDFLLRHRDA</sequence>
<keyword evidence="1" id="KW-0378">Hydrolase</keyword>
<dbReference type="Pfam" id="PF00561">
    <property type="entry name" value="Abhydrolase_1"/>
    <property type="match status" value="1"/>
</dbReference>
<accession>A0A381NZ51</accession>
<dbReference type="Gene3D" id="3.40.50.1820">
    <property type="entry name" value="alpha/beta hydrolase"/>
    <property type="match status" value="1"/>
</dbReference>
<feature type="domain" description="AB hydrolase-1" evidence="2">
    <location>
        <begin position="15"/>
        <end position="242"/>
    </location>
</feature>